<dbReference type="GeneID" id="117578038"/>
<reference evidence="3" key="1">
    <citation type="submission" date="2025-08" db="UniProtKB">
        <authorList>
            <consortium name="RefSeq"/>
        </authorList>
    </citation>
    <scope>IDENTIFICATION</scope>
    <source>
        <strain evidence="3">15112-1751.03</strain>
        <tissue evidence="3">Whole Adult</tissue>
    </source>
</reference>
<evidence type="ECO:0000256" key="1">
    <source>
        <dbReference type="SAM" id="Coils"/>
    </source>
</evidence>
<accession>A0A6P8XQX3</accession>
<organism evidence="2 3">
    <name type="scientific">Drosophila albomicans</name>
    <name type="common">Fruit fly</name>
    <dbReference type="NCBI Taxonomy" id="7291"/>
    <lineage>
        <taxon>Eukaryota</taxon>
        <taxon>Metazoa</taxon>
        <taxon>Ecdysozoa</taxon>
        <taxon>Arthropoda</taxon>
        <taxon>Hexapoda</taxon>
        <taxon>Insecta</taxon>
        <taxon>Pterygota</taxon>
        <taxon>Neoptera</taxon>
        <taxon>Endopterygota</taxon>
        <taxon>Diptera</taxon>
        <taxon>Brachycera</taxon>
        <taxon>Muscomorpha</taxon>
        <taxon>Ephydroidea</taxon>
        <taxon>Drosophilidae</taxon>
        <taxon>Drosophila</taxon>
    </lineage>
</organism>
<keyword evidence="2" id="KW-1185">Reference proteome</keyword>
<proteinExistence type="predicted"/>
<name>A0A6P8XQX3_DROAB</name>
<dbReference type="CTD" id="31361"/>
<dbReference type="Proteomes" id="UP000515160">
    <property type="component" value="Chromosome X"/>
</dbReference>
<feature type="coiled-coil region" evidence="1">
    <location>
        <begin position="27"/>
        <end position="75"/>
    </location>
</feature>
<dbReference type="OrthoDB" id="7947102at2759"/>
<dbReference type="AlphaFoldDB" id="A0A6P8XQX3"/>
<keyword evidence="1" id="KW-0175">Coiled coil</keyword>
<protein>
    <submittedName>
        <fullName evidence="3">Augmin complex subunit dgt4</fullName>
    </submittedName>
</protein>
<sequence length="182" mass="21326">MEATPPANNSNSNSNNDMDDIQYLLHLEAIKRYKDDEKEMHRQVEEQARIYMDAKREYQREYARLANLNKQLLLSDALQAPQTQINDTQVDDTIRKLSTSSAILSRTSRPTELDVRVLEECKEQLQRQHCKPRDQLAQYQRNFAENRETLKSVCSTLDNVEKNFEKATLVAMDQYIKEMQTP</sequence>
<dbReference type="RefSeq" id="XP_034119046.1">
    <property type="nucleotide sequence ID" value="XM_034263155.2"/>
</dbReference>
<evidence type="ECO:0000313" key="2">
    <source>
        <dbReference type="Proteomes" id="UP000515160"/>
    </source>
</evidence>
<gene>
    <name evidence="3" type="primary">LOC117578038</name>
</gene>
<evidence type="ECO:0000313" key="3">
    <source>
        <dbReference type="RefSeq" id="XP_034119046.1"/>
    </source>
</evidence>